<dbReference type="EMBL" id="JAFBCL010000001">
    <property type="protein sequence ID" value="MBM7811980.1"/>
    <property type="molecule type" value="Genomic_DNA"/>
</dbReference>
<evidence type="ECO:0000256" key="1">
    <source>
        <dbReference type="SAM" id="MobiDB-lite"/>
    </source>
</evidence>
<feature type="region of interest" description="Disordered" evidence="1">
    <location>
        <begin position="119"/>
        <end position="149"/>
    </location>
</feature>
<comment type="caution">
    <text evidence="2">The sequence shown here is derived from an EMBL/GenBank/DDBJ whole genome shotgun (WGS) entry which is preliminary data.</text>
</comment>
<name>A0ABS2S7N2_9PSEU</name>
<feature type="region of interest" description="Disordered" evidence="1">
    <location>
        <begin position="264"/>
        <end position="286"/>
    </location>
</feature>
<dbReference type="RefSeq" id="WP_204842803.1">
    <property type="nucleotide sequence ID" value="NZ_JAFBCL010000001.1"/>
</dbReference>
<proteinExistence type="predicted"/>
<accession>A0ABS2S7N2</accession>
<protein>
    <recommendedName>
        <fullName evidence="4">Fibronectin type-III domain-containing protein</fullName>
    </recommendedName>
</protein>
<feature type="compositionally biased region" description="Basic and acidic residues" evidence="1">
    <location>
        <begin position="136"/>
        <end position="147"/>
    </location>
</feature>
<evidence type="ECO:0000313" key="3">
    <source>
        <dbReference type="Proteomes" id="UP001195724"/>
    </source>
</evidence>
<reference evidence="2 3" key="1">
    <citation type="submission" date="2021-01" db="EMBL/GenBank/DDBJ databases">
        <title>Sequencing the genomes of 1000 actinobacteria strains.</title>
        <authorList>
            <person name="Klenk H.-P."/>
        </authorList>
    </citation>
    <scope>NUCLEOTIDE SEQUENCE [LARGE SCALE GENOMIC DNA]</scope>
    <source>
        <strain evidence="2 3">DSM 44581</strain>
    </source>
</reference>
<dbReference type="Proteomes" id="UP001195724">
    <property type="component" value="Unassembled WGS sequence"/>
</dbReference>
<organism evidence="2 3">
    <name type="scientific">Saccharothrix algeriensis</name>
    <dbReference type="NCBI Taxonomy" id="173560"/>
    <lineage>
        <taxon>Bacteria</taxon>
        <taxon>Bacillati</taxon>
        <taxon>Actinomycetota</taxon>
        <taxon>Actinomycetes</taxon>
        <taxon>Pseudonocardiales</taxon>
        <taxon>Pseudonocardiaceae</taxon>
        <taxon>Saccharothrix</taxon>
    </lineage>
</organism>
<evidence type="ECO:0000313" key="2">
    <source>
        <dbReference type="EMBL" id="MBM7811980.1"/>
    </source>
</evidence>
<sequence length="587" mass="59734">MAPRRLVVWLGGLALVAGAVVALRGGTAPPQPRGPDGFLADRVEHVPGDRSPRRPADLVLTSLDGTSLRAAWTAAGGVAPGGFEVRWAGRTRLVQATETELTDLPADAGTAVEVRAVDERGRRSPPAVARATPAQAHDRSWTEHLARPPDALDGPAALGPRRWRVLAPGDDCLGLRPLNGRRLAVTCDALDLQSNVPLRLGAPAADGAVGRVVLTTDGPGAEHGGELLVALLPEPFHDLPRLVEPFPPGSVVLRVTPHGVSVDAGAGVPPTSRVVPVGGTAPPPTPGVRHRWELRVLPDAVVALRDGEALAAAAVAVPWAVARPRLAFRGAGAGVDAFGVGGVPEEPVPASVVRLDPGRAGGGAVDLGSAAAQHLAGGRSVRVVASVSTPDSAVRDVPVTIGFGGRTAPGVLLPPVGDGARTGVVRADFPLTDPVADTPVRLTAAREALVGAAHLVVDEGPAADRRPLPRMTDHGPPAVRPPAPVVTVVPETGPADRVPPGGRARVVVELAGGGEREVAAVAAVEVDLDGQRLAVLPTGGAAGGRHELLVDLAGEPAGRHAVVVRVLPVDQGQEVRTAEHPFAIGGP</sequence>
<keyword evidence="3" id="KW-1185">Reference proteome</keyword>
<evidence type="ECO:0008006" key="4">
    <source>
        <dbReference type="Google" id="ProtNLM"/>
    </source>
</evidence>
<gene>
    <name evidence="2" type="ORF">JOE68_002845</name>
</gene>